<dbReference type="Proteomes" id="UP000092124">
    <property type="component" value="Unassembled WGS sequence"/>
</dbReference>
<feature type="region of interest" description="Disordered" evidence="1">
    <location>
        <begin position="93"/>
        <end position="126"/>
    </location>
</feature>
<comment type="caution">
    <text evidence="2">The sequence shown here is derived from an EMBL/GenBank/DDBJ whole genome shotgun (WGS) entry which is preliminary data.</text>
</comment>
<proteinExistence type="predicted"/>
<protein>
    <submittedName>
        <fullName evidence="2">Uncharacterized protein</fullName>
    </submittedName>
</protein>
<evidence type="ECO:0000256" key="1">
    <source>
        <dbReference type="SAM" id="MobiDB-lite"/>
    </source>
</evidence>
<evidence type="ECO:0000313" key="3">
    <source>
        <dbReference type="Proteomes" id="UP000092124"/>
    </source>
</evidence>
<feature type="compositionally biased region" description="Basic and acidic residues" evidence="1">
    <location>
        <begin position="93"/>
        <end position="102"/>
    </location>
</feature>
<name>A0A1A6HW04_NEOLE</name>
<sequence>MGRKTGWKQAKAEVASLNWRIQLVTEELDSVPGSLPPVRDELREAELRAAELGAEKVARKLVVTIVEGDLDPMGREAETPTELAKGVAAKLEKMTDGLEDRHRRAAPRFRKDAEPGSAASPSDQDP</sequence>
<dbReference type="AlphaFoldDB" id="A0A1A6HW04"/>
<keyword evidence="3" id="KW-1185">Reference proteome</keyword>
<dbReference type="EMBL" id="LZPO01008008">
    <property type="protein sequence ID" value="OBS82638.1"/>
    <property type="molecule type" value="Genomic_DNA"/>
</dbReference>
<organism evidence="2 3">
    <name type="scientific">Neotoma lepida</name>
    <name type="common">Desert woodrat</name>
    <dbReference type="NCBI Taxonomy" id="56216"/>
    <lineage>
        <taxon>Eukaryota</taxon>
        <taxon>Metazoa</taxon>
        <taxon>Chordata</taxon>
        <taxon>Craniata</taxon>
        <taxon>Vertebrata</taxon>
        <taxon>Euteleostomi</taxon>
        <taxon>Mammalia</taxon>
        <taxon>Eutheria</taxon>
        <taxon>Euarchontoglires</taxon>
        <taxon>Glires</taxon>
        <taxon>Rodentia</taxon>
        <taxon>Myomorpha</taxon>
        <taxon>Muroidea</taxon>
        <taxon>Cricetidae</taxon>
        <taxon>Neotominae</taxon>
        <taxon>Neotoma</taxon>
    </lineage>
</organism>
<gene>
    <name evidence="2" type="ORF">A6R68_23369</name>
</gene>
<dbReference type="SUPFAM" id="SSF57997">
    <property type="entry name" value="Tropomyosin"/>
    <property type="match status" value="1"/>
</dbReference>
<accession>A0A1A6HW04</accession>
<reference evidence="2 3" key="1">
    <citation type="submission" date="2016-06" db="EMBL/GenBank/DDBJ databases">
        <title>The Draft Genome Sequence and Annotation of the Desert Woodrat Neotoma lepida.</title>
        <authorList>
            <person name="Campbell M."/>
            <person name="Oakeson K.F."/>
            <person name="Yandell M."/>
            <person name="Halpert J.R."/>
            <person name="Dearing D."/>
        </authorList>
    </citation>
    <scope>NUCLEOTIDE SEQUENCE [LARGE SCALE GENOMIC DNA]</scope>
    <source>
        <strain evidence="2">417</strain>
        <tissue evidence="2">Liver</tissue>
    </source>
</reference>
<evidence type="ECO:0000313" key="2">
    <source>
        <dbReference type="EMBL" id="OBS82638.1"/>
    </source>
</evidence>